<dbReference type="Pfam" id="PF07786">
    <property type="entry name" value="HGSNAT_cat"/>
    <property type="match status" value="1"/>
</dbReference>
<evidence type="ECO:0000313" key="4">
    <source>
        <dbReference type="Proteomes" id="UP000554482"/>
    </source>
</evidence>
<gene>
    <name evidence="3" type="ORF">FRX31_028263</name>
</gene>
<dbReference type="InterPro" id="IPR012429">
    <property type="entry name" value="HGSNAT_cat"/>
</dbReference>
<keyword evidence="4" id="KW-1185">Reference proteome</keyword>
<feature type="transmembrane region" description="Helical" evidence="1">
    <location>
        <begin position="211"/>
        <end position="228"/>
    </location>
</feature>
<dbReference type="AlphaFoldDB" id="A0A7J6VBT0"/>
<feature type="transmembrane region" description="Helical" evidence="1">
    <location>
        <begin position="424"/>
        <end position="443"/>
    </location>
</feature>
<keyword evidence="3" id="KW-0808">Transferase</keyword>
<reference evidence="3 4" key="1">
    <citation type="submission" date="2020-06" db="EMBL/GenBank/DDBJ databases">
        <title>Transcriptomic and genomic resources for Thalictrum thalictroides and T. hernandezii: Facilitating candidate gene discovery in an emerging model plant lineage.</title>
        <authorList>
            <person name="Arias T."/>
            <person name="Riano-Pachon D.M."/>
            <person name="Di Stilio V.S."/>
        </authorList>
    </citation>
    <scope>NUCLEOTIDE SEQUENCE [LARGE SCALE GENOMIC DNA]</scope>
    <source>
        <strain evidence="4">cv. WT478/WT964</strain>
        <tissue evidence="3">Leaves</tissue>
    </source>
</reference>
<dbReference type="Proteomes" id="UP000554482">
    <property type="component" value="Unassembled WGS sequence"/>
</dbReference>
<dbReference type="OrthoDB" id="2149840at2759"/>
<comment type="caution">
    <text evidence="3">The sequence shown here is derived from an EMBL/GenBank/DDBJ whole genome shotgun (WGS) entry which is preliminary data.</text>
</comment>
<keyword evidence="1" id="KW-0812">Transmembrane</keyword>
<feature type="transmembrane region" description="Helical" evidence="1">
    <location>
        <begin position="103"/>
        <end position="121"/>
    </location>
</feature>
<organism evidence="3 4">
    <name type="scientific">Thalictrum thalictroides</name>
    <name type="common">Rue-anemone</name>
    <name type="synonym">Anemone thalictroides</name>
    <dbReference type="NCBI Taxonomy" id="46969"/>
    <lineage>
        <taxon>Eukaryota</taxon>
        <taxon>Viridiplantae</taxon>
        <taxon>Streptophyta</taxon>
        <taxon>Embryophyta</taxon>
        <taxon>Tracheophyta</taxon>
        <taxon>Spermatophyta</taxon>
        <taxon>Magnoliopsida</taxon>
        <taxon>Ranunculales</taxon>
        <taxon>Ranunculaceae</taxon>
        <taxon>Thalictroideae</taxon>
        <taxon>Thalictrum</taxon>
    </lineage>
</organism>
<feature type="transmembrane region" description="Helical" evidence="1">
    <location>
        <begin position="321"/>
        <end position="342"/>
    </location>
</feature>
<dbReference type="EMBL" id="JABWDY010035175">
    <property type="protein sequence ID" value="KAF5182148.1"/>
    <property type="molecule type" value="Genomic_DNA"/>
</dbReference>
<keyword evidence="1" id="KW-1133">Transmembrane helix</keyword>
<protein>
    <submittedName>
        <fullName evidence="3">Heparan-alpha-glucosaminide n-acetyltransferase</fullName>
    </submittedName>
</protein>
<keyword evidence="1" id="KW-0472">Membrane</keyword>
<feature type="domain" description="Heparan-alpha-glucosaminide N-acetyltransferase catalytic" evidence="2">
    <location>
        <begin position="62"/>
        <end position="183"/>
    </location>
</feature>
<feature type="transmembrane region" description="Helical" evidence="1">
    <location>
        <begin position="68"/>
        <end position="91"/>
    </location>
</feature>
<sequence length="458" mass="51090">MVLPNENVVEDLMDKKLVEMEEGYSDKDQSVKQSGYNNVHKTTDLNINNAGREKVPSLEKRRLASLDVFRGLTVALMVLVDDVGGIVPTINHSPWDGVTLADFVMPMFLFIVGLSLALAYKRVPCRISATKMAVFRAIKLFVLGLVLQGGYFHGVNDLTFGVDIQHMRLMGTLQRIAIAYLVSALCEIWIKGKDDVVKSEFSLFKRYRVQLGIAVLLTVAHTALLYGLRVPDWEYQIQTGSTSSAVTGKTFLSVNCGVRGNTGPACNAVGMIDRMILGTQHMYARPIYSRTKQCSIKSPNYGPLPTDAPSWCQAPFEPEGLLSSIMAIVSCILGLHYGHVIVHIKDHKKRIMQWTIPALVLLVLGFIMHFSGMHFNKVLYSSSYTCLTAGTAGILFAGIYVLVDVYGYRRLTFVLEWMGKHSMMIYILAACNLLPIFLQGFYWKNPENNIFRLIGIKS</sequence>
<accession>A0A7J6VBT0</accession>
<dbReference type="PANTHER" id="PTHR31061:SF24">
    <property type="entry name" value="LD22376P"/>
    <property type="match status" value="1"/>
</dbReference>
<proteinExistence type="predicted"/>
<evidence type="ECO:0000259" key="2">
    <source>
        <dbReference type="Pfam" id="PF07786"/>
    </source>
</evidence>
<dbReference type="PANTHER" id="PTHR31061">
    <property type="entry name" value="LD22376P"/>
    <property type="match status" value="1"/>
</dbReference>
<name>A0A7J6VBT0_THATH</name>
<feature type="transmembrane region" description="Helical" evidence="1">
    <location>
        <begin position="172"/>
        <end position="190"/>
    </location>
</feature>
<evidence type="ECO:0000313" key="3">
    <source>
        <dbReference type="EMBL" id="KAF5182148.1"/>
    </source>
</evidence>
<feature type="transmembrane region" description="Helical" evidence="1">
    <location>
        <begin position="354"/>
        <end position="372"/>
    </location>
</feature>
<dbReference type="GO" id="GO:0016740">
    <property type="term" value="F:transferase activity"/>
    <property type="evidence" value="ECO:0007669"/>
    <property type="project" value="UniProtKB-KW"/>
</dbReference>
<evidence type="ECO:0000256" key="1">
    <source>
        <dbReference type="SAM" id="Phobius"/>
    </source>
</evidence>
<feature type="transmembrane region" description="Helical" evidence="1">
    <location>
        <begin position="133"/>
        <end position="152"/>
    </location>
</feature>
<feature type="transmembrane region" description="Helical" evidence="1">
    <location>
        <begin position="378"/>
        <end position="403"/>
    </location>
</feature>